<sequence length="46" mass="5154">LDGLIARNGRLVCPPDPCVALGRGRRDEQERSSLYDTLERVENLEA</sequence>
<evidence type="ECO:0000313" key="2">
    <source>
        <dbReference type="Proteomes" id="UP000253594"/>
    </source>
</evidence>
<protein>
    <submittedName>
        <fullName evidence="1">MBL fold metallo-hydrolase</fullName>
    </submittedName>
</protein>
<accession>A0A367M7D0</accession>
<proteinExistence type="predicted"/>
<name>A0A367M7D0_PSEAI</name>
<dbReference type="EMBL" id="QORE01000656">
    <property type="protein sequence ID" value="RCI73300.1"/>
    <property type="molecule type" value="Genomic_DNA"/>
</dbReference>
<keyword evidence="1" id="KW-0378">Hydrolase</keyword>
<gene>
    <name evidence="1" type="ORF">DT376_19100</name>
</gene>
<feature type="non-terminal residue" evidence="1">
    <location>
        <position position="1"/>
    </location>
</feature>
<reference evidence="1 2" key="1">
    <citation type="submission" date="2018-07" db="EMBL/GenBank/DDBJ databases">
        <title>Mechanisms of high-level aminoglycoside resistance among Gram-negative pathogens in Brazil.</title>
        <authorList>
            <person name="Ballaben A.S."/>
            <person name="Darini A.L.C."/>
            <person name="Doi Y."/>
        </authorList>
    </citation>
    <scope>NUCLEOTIDE SEQUENCE [LARGE SCALE GENOMIC DNA]</scope>
    <source>
        <strain evidence="1 2">B2-305</strain>
    </source>
</reference>
<comment type="caution">
    <text evidence="1">The sequence shown here is derived from an EMBL/GenBank/DDBJ whole genome shotgun (WGS) entry which is preliminary data.</text>
</comment>
<organism evidence="1 2">
    <name type="scientific">Pseudomonas aeruginosa</name>
    <dbReference type="NCBI Taxonomy" id="287"/>
    <lineage>
        <taxon>Bacteria</taxon>
        <taxon>Pseudomonadati</taxon>
        <taxon>Pseudomonadota</taxon>
        <taxon>Gammaproteobacteria</taxon>
        <taxon>Pseudomonadales</taxon>
        <taxon>Pseudomonadaceae</taxon>
        <taxon>Pseudomonas</taxon>
    </lineage>
</organism>
<dbReference type="AlphaFoldDB" id="A0A367M7D0"/>
<evidence type="ECO:0000313" key="1">
    <source>
        <dbReference type="EMBL" id="RCI73300.1"/>
    </source>
</evidence>
<dbReference type="GO" id="GO:0016787">
    <property type="term" value="F:hydrolase activity"/>
    <property type="evidence" value="ECO:0007669"/>
    <property type="project" value="UniProtKB-KW"/>
</dbReference>
<dbReference type="Proteomes" id="UP000253594">
    <property type="component" value="Unassembled WGS sequence"/>
</dbReference>